<keyword evidence="3" id="KW-1185">Reference proteome</keyword>
<feature type="transmembrane region" description="Helical" evidence="1">
    <location>
        <begin position="118"/>
        <end position="137"/>
    </location>
</feature>
<feature type="transmembrane region" description="Helical" evidence="1">
    <location>
        <begin position="158"/>
        <end position="178"/>
    </location>
</feature>
<proteinExistence type="predicted"/>
<keyword evidence="1" id="KW-0812">Transmembrane</keyword>
<feature type="transmembrane region" description="Helical" evidence="1">
    <location>
        <begin position="39"/>
        <end position="58"/>
    </location>
</feature>
<dbReference type="EMBL" id="JACJQY010000001">
    <property type="protein sequence ID" value="MBD2315434.1"/>
    <property type="molecule type" value="Genomic_DNA"/>
</dbReference>
<feature type="transmembrane region" description="Helical" evidence="1">
    <location>
        <begin position="202"/>
        <end position="224"/>
    </location>
</feature>
<comment type="caution">
    <text evidence="2">The sequence shown here is derived from an EMBL/GenBank/DDBJ whole genome shotgun (WGS) entry which is preliminary data.</text>
</comment>
<accession>A0ABR8C7M4</accession>
<feature type="transmembrane region" description="Helical" evidence="1">
    <location>
        <begin position="79"/>
        <end position="98"/>
    </location>
</feature>
<dbReference type="InterPro" id="IPR021315">
    <property type="entry name" value="Gap/Sap"/>
</dbReference>
<name>A0ABR8C7M4_9CYAN</name>
<protein>
    <submittedName>
        <fullName evidence="2">GAP family protein</fullName>
    </submittedName>
</protein>
<gene>
    <name evidence="2" type="ORF">H6G05_01050</name>
</gene>
<reference evidence="2 3" key="1">
    <citation type="journal article" date="2020" name="ISME J.">
        <title>Comparative genomics reveals insights into cyanobacterial evolution and habitat adaptation.</title>
        <authorList>
            <person name="Chen M.Y."/>
            <person name="Teng W.K."/>
            <person name="Zhao L."/>
            <person name="Hu C.X."/>
            <person name="Zhou Y.K."/>
            <person name="Han B.P."/>
            <person name="Song L.R."/>
            <person name="Shu W.S."/>
        </authorList>
    </citation>
    <scope>NUCLEOTIDE SEQUENCE [LARGE SCALE GENOMIC DNA]</scope>
    <source>
        <strain evidence="2 3">FACHB-1050</strain>
    </source>
</reference>
<dbReference type="Proteomes" id="UP000618445">
    <property type="component" value="Unassembled WGS sequence"/>
</dbReference>
<evidence type="ECO:0000313" key="2">
    <source>
        <dbReference type="EMBL" id="MBD2315434.1"/>
    </source>
</evidence>
<keyword evidence="1" id="KW-1133">Transmembrane helix</keyword>
<dbReference type="RefSeq" id="WP_190575507.1">
    <property type="nucleotide sequence ID" value="NZ_CAWPQU010000001.1"/>
</dbReference>
<organism evidence="2 3">
    <name type="scientific">Phormidium tenue FACHB-1050</name>
    <dbReference type="NCBI Taxonomy" id="2692857"/>
    <lineage>
        <taxon>Bacteria</taxon>
        <taxon>Bacillati</taxon>
        <taxon>Cyanobacteriota</taxon>
        <taxon>Cyanophyceae</taxon>
        <taxon>Oscillatoriophycideae</taxon>
        <taxon>Oscillatoriales</taxon>
        <taxon>Oscillatoriaceae</taxon>
        <taxon>Phormidium</taxon>
    </lineage>
</organism>
<evidence type="ECO:0000256" key="1">
    <source>
        <dbReference type="SAM" id="Phobius"/>
    </source>
</evidence>
<sequence>MSALLPSLIAIAALDSLNPSAIALQVYLLGTPKPIPRSIAFVIGIFLAYWTSGLLAVLGLDRLIQTVIVNSGFSLSTPLLYTIQLLIGIILLVVGIMLRIPTQSEPAKVPKKLNLARTFLLGMSVTILELPTALPYFAAIEQIVRANLDLVSTMRILALYNLIFVLPPSALVVIYLFFHRQSFALSLIQRINRSIAIYSPHIIRFLILGLGIFFIADSLVYCIANAFGNPSIKLL</sequence>
<evidence type="ECO:0000313" key="3">
    <source>
        <dbReference type="Proteomes" id="UP000618445"/>
    </source>
</evidence>
<keyword evidence="1" id="KW-0472">Membrane</keyword>
<dbReference type="Pfam" id="PF11139">
    <property type="entry name" value="SfLAP"/>
    <property type="match status" value="1"/>
</dbReference>